<evidence type="ECO:0000313" key="2">
    <source>
        <dbReference type="EMBL" id="AWM76335.1"/>
    </source>
</evidence>
<dbReference type="Proteomes" id="UP000247763">
    <property type="component" value="Chromosome"/>
</dbReference>
<keyword evidence="1" id="KW-1133">Transmembrane helix</keyword>
<dbReference type="PANTHER" id="PTHR34980">
    <property type="entry name" value="INNER MEMBRANE PROTEIN-RELATED-RELATED"/>
    <property type="match status" value="1"/>
</dbReference>
<dbReference type="EMBL" id="CP029479">
    <property type="protein sequence ID" value="AWM76335.1"/>
    <property type="molecule type" value="Genomic_DNA"/>
</dbReference>
<dbReference type="RefSeq" id="WP_110448904.1">
    <property type="nucleotide sequence ID" value="NZ_CP029479.1"/>
</dbReference>
<reference evidence="3" key="1">
    <citation type="submission" date="2018-05" db="EMBL/GenBank/DDBJ databases">
        <title>Genome sequencing of Phenylobacterium sp. HYN0004.</title>
        <authorList>
            <person name="Yi H."/>
            <person name="Baek C."/>
        </authorList>
    </citation>
    <scope>NUCLEOTIDE SEQUENCE [LARGE SCALE GENOMIC DNA]</scope>
    <source>
        <strain evidence="3">HYN0004</strain>
    </source>
</reference>
<feature type="transmembrane region" description="Helical" evidence="1">
    <location>
        <begin position="106"/>
        <end position="124"/>
    </location>
</feature>
<name>A0A2Z3HNL4_9CAUL</name>
<dbReference type="Pfam" id="PF05656">
    <property type="entry name" value="DUF805"/>
    <property type="match status" value="1"/>
</dbReference>
<dbReference type="InterPro" id="IPR008523">
    <property type="entry name" value="DUF805"/>
</dbReference>
<keyword evidence="1" id="KW-0812">Transmembrane</keyword>
<organism evidence="2 3">
    <name type="scientific">Phenylobacterium parvum</name>
    <dbReference type="NCBI Taxonomy" id="2201350"/>
    <lineage>
        <taxon>Bacteria</taxon>
        <taxon>Pseudomonadati</taxon>
        <taxon>Pseudomonadota</taxon>
        <taxon>Alphaproteobacteria</taxon>
        <taxon>Caulobacterales</taxon>
        <taxon>Caulobacteraceae</taxon>
        <taxon>Phenylobacterium</taxon>
    </lineage>
</organism>
<feature type="transmembrane region" description="Helical" evidence="1">
    <location>
        <begin position="84"/>
        <end position="100"/>
    </location>
</feature>
<dbReference type="AlphaFoldDB" id="A0A2Z3HNL4"/>
<gene>
    <name evidence="2" type="ORF">HYN04_00305</name>
</gene>
<dbReference type="PANTHER" id="PTHR34980:SF3">
    <property type="entry name" value="BLR8105 PROTEIN"/>
    <property type="match status" value="1"/>
</dbReference>
<feature type="transmembrane region" description="Helical" evidence="1">
    <location>
        <begin position="29"/>
        <end position="47"/>
    </location>
</feature>
<sequence>MSDPAYPSGARETFAARYLTAEGRLDRRGFLVSGLILLGVAVLYDAVSAGPLQWITGWLAWPLLVWIGACLLARRLHDRGRNGWIAAVILAALVAVWPQPSGFLDFPFVLILVWAGVELGVMTGEPGVNRYGPPPRG</sequence>
<dbReference type="OrthoDB" id="9812349at2"/>
<accession>A0A2Z3HNL4</accession>
<protein>
    <submittedName>
        <fullName evidence="2">DUF805 domain-containing protein</fullName>
    </submittedName>
</protein>
<keyword evidence="3" id="KW-1185">Reference proteome</keyword>
<dbReference type="KEGG" id="phb:HYN04_00305"/>
<feature type="transmembrane region" description="Helical" evidence="1">
    <location>
        <begin position="53"/>
        <end position="72"/>
    </location>
</feature>
<evidence type="ECO:0000313" key="3">
    <source>
        <dbReference type="Proteomes" id="UP000247763"/>
    </source>
</evidence>
<proteinExistence type="predicted"/>
<keyword evidence="1" id="KW-0472">Membrane</keyword>
<dbReference type="GO" id="GO:0005886">
    <property type="term" value="C:plasma membrane"/>
    <property type="evidence" value="ECO:0007669"/>
    <property type="project" value="TreeGrafter"/>
</dbReference>
<evidence type="ECO:0000256" key="1">
    <source>
        <dbReference type="SAM" id="Phobius"/>
    </source>
</evidence>